<organism evidence="4 5">
    <name type="scientific">Candidatus Merdicola faecigallinarum</name>
    <dbReference type="NCBI Taxonomy" id="2840862"/>
    <lineage>
        <taxon>Bacteria</taxon>
        <taxon>Bacillati</taxon>
        <taxon>Bacillota</taxon>
        <taxon>Clostridia</taxon>
        <taxon>Candidatus Merdicola</taxon>
    </lineage>
</organism>
<accession>A0A9D1M099</accession>
<sequence length="416" mass="48355">MDQKQEAIEKLKKYHQEHIINILEMLEEQKQKKLIEQVLTIDFEQIEKLYEDTKKGINVEVSELKPIKSINPDKLSQEQKKAYEQKGEEIIKKNAFAVVTMSGGQGTRLGYNGPKGTFKINVKPQPKYLFEIIVDTLKRANEKYQVMIPWYIMTSEENNDEIIHFMEEHNYFAYPKEQVKFFTQGELPLITPEGKLLVDEEDKIRVASNGNGSIFESMKQKGILEDMREKKIEWVYIGSIDNVLLKMVDVLLIGIAIDEGSQIATRSIFKNNPRERIGSLCSQNGKIKVIEYSELPEEMIEATDEEGELLYGESHVMCNLFHIDALEKISTKQLPYHSAFKKYSYKDENGKVIVPEEPNAYKFEYFIFDSFEYFNQISILRGKREEDFAPVKNKEGVDSPETAAKLYNDFWFGKEE</sequence>
<evidence type="ECO:0000256" key="2">
    <source>
        <dbReference type="ARBA" id="ARBA00022679"/>
    </source>
</evidence>
<evidence type="ECO:0000256" key="1">
    <source>
        <dbReference type="ARBA" id="ARBA00010401"/>
    </source>
</evidence>
<evidence type="ECO:0000256" key="3">
    <source>
        <dbReference type="ARBA" id="ARBA00022695"/>
    </source>
</evidence>
<dbReference type="InterPro" id="IPR002618">
    <property type="entry name" value="UDPGP_fam"/>
</dbReference>
<reference evidence="4" key="2">
    <citation type="journal article" date="2021" name="PeerJ">
        <title>Extensive microbial diversity within the chicken gut microbiome revealed by metagenomics and culture.</title>
        <authorList>
            <person name="Gilroy R."/>
            <person name="Ravi A."/>
            <person name="Getino M."/>
            <person name="Pursley I."/>
            <person name="Horton D.L."/>
            <person name="Alikhan N.F."/>
            <person name="Baker D."/>
            <person name="Gharbi K."/>
            <person name="Hall N."/>
            <person name="Watson M."/>
            <person name="Adriaenssens E.M."/>
            <person name="Foster-Nyarko E."/>
            <person name="Jarju S."/>
            <person name="Secka A."/>
            <person name="Antonio M."/>
            <person name="Oren A."/>
            <person name="Chaudhuri R.R."/>
            <person name="La Ragione R."/>
            <person name="Hildebrand F."/>
            <person name="Pallen M.J."/>
        </authorList>
    </citation>
    <scope>NUCLEOTIDE SEQUENCE</scope>
    <source>
        <strain evidence="4">CHK195-15760</strain>
    </source>
</reference>
<keyword evidence="2" id="KW-0808">Transferase</keyword>
<proteinExistence type="inferred from homology"/>
<comment type="caution">
    <text evidence="4">The sequence shown here is derived from an EMBL/GenBank/DDBJ whole genome shotgun (WGS) entry which is preliminary data.</text>
</comment>
<name>A0A9D1M099_9FIRM</name>
<reference evidence="4" key="1">
    <citation type="submission" date="2020-10" db="EMBL/GenBank/DDBJ databases">
        <authorList>
            <person name="Gilroy R."/>
        </authorList>
    </citation>
    <scope>NUCLEOTIDE SEQUENCE</scope>
    <source>
        <strain evidence="4">CHK195-15760</strain>
    </source>
</reference>
<dbReference type="SUPFAM" id="SSF53448">
    <property type="entry name" value="Nucleotide-diphospho-sugar transferases"/>
    <property type="match status" value="1"/>
</dbReference>
<gene>
    <name evidence="4" type="ORF">IAB70_02390</name>
</gene>
<dbReference type="PANTHER" id="PTHR11952">
    <property type="entry name" value="UDP- GLUCOSE PYROPHOSPHORYLASE"/>
    <property type="match status" value="1"/>
</dbReference>
<evidence type="ECO:0000313" key="5">
    <source>
        <dbReference type="Proteomes" id="UP000824093"/>
    </source>
</evidence>
<dbReference type="InterPro" id="IPR029044">
    <property type="entry name" value="Nucleotide-diphossugar_trans"/>
</dbReference>
<evidence type="ECO:0000313" key="4">
    <source>
        <dbReference type="EMBL" id="HIU51463.1"/>
    </source>
</evidence>
<dbReference type="InterPro" id="IPR039741">
    <property type="entry name" value="UDP-sugar_pyrophosphorylase"/>
</dbReference>
<comment type="similarity">
    <text evidence="1">Belongs to the UDPGP type 1 family.</text>
</comment>
<dbReference type="Proteomes" id="UP000824093">
    <property type="component" value="Unassembled WGS sequence"/>
</dbReference>
<keyword evidence="3 4" id="KW-0548">Nucleotidyltransferase</keyword>
<dbReference type="EMBL" id="DVNH01000018">
    <property type="protein sequence ID" value="HIU51463.1"/>
    <property type="molecule type" value="Genomic_DNA"/>
</dbReference>
<dbReference type="GO" id="GO:0070569">
    <property type="term" value="F:uridylyltransferase activity"/>
    <property type="evidence" value="ECO:0007669"/>
    <property type="project" value="InterPro"/>
</dbReference>
<dbReference type="AlphaFoldDB" id="A0A9D1M099"/>
<dbReference type="Gene3D" id="3.90.550.10">
    <property type="entry name" value="Spore Coat Polysaccharide Biosynthesis Protein SpsA, Chain A"/>
    <property type="match status" value="1"/>
</dbReference>
<dbReference type="PANTHER" id="PTHR11952:SF2">
    <property type="entry name" value="LD24639P"/>
    <property type="match status" value="1"/>
</dbReference>
<protein>
    <submittedName>
        <fullName evidence="4">UTP--glucose-1-phosphate uridylyltransferase</fullName>
    </submittedName>
</protein>
<dbReference type="Pfam" id="PF01704">
    <property type="entry name" value="UDPGP"/>
    <property type="match status" value="1"/>
</dbReference>